<evidence type="ECO:0000313" key="4">
    <source>
        <dbReference type="Proteomes" id="UP000054383"/>
    </source>
</evidence>
<dbReference type="InterPro" id="IPR002828">
    <property type="entry name" value="SurE-like_Pase/nucleotidase"/>
</dbReference>
<dbReference type="AlphaFoldDB" id="A0A0U1M4C4"/>
<evidence type="ECO:0000313" key="3">
    <source>
        <dbReference type="EMBL" id="CRG90242.1"/>
    </source>
</evidence>
<protein>
    <recommendedName>
        <fullName evidence="2">Survival protein SurE-like phosphatase/nucleotidase domain-containing protein</fullName>
    </recommendedName>
</protein>
<gene>
    <name evidence="3" type="ORF">PISL3812_07285</name>
</gene>
<organism evidence="3 4">
    <name type="scientific">Talaromyces islandicus</name>
    <name type="common">Penicillium islandicum</name>
    <dbReference type="NCBI Taxonomy" id="28573"/>
    <lineage>
        <taxon>Eukaryota</taxon>
        <taxon>Fungi</taxon>
        <taxon>Dikarya</taxon>
        <taxon>Ascomycota</taxon>
        <taxon>Pezizomycotina</taxon>
        <taxon>Eurotiomycetes</taxon>
        <taxon>Eurotiomycetidae</taxon>
        <taxon>Eurotiales</taxon>
        <taxon>Trichocomaceae</taxon>
        <taxon>Talaromyces</taxon>
        <taxon>Talaromyces sect. Islandici</taxon>
    </lineage>
</organism>
<reference evidence="3 4" key="1">
    <citation type="submission" date="2015-04" db="EMBL/GenBank/DDBJ databases">
        <authorList>
            <person name="Syromyatnikov M.Y."/>
            <person name="Popov V.N."/>
        </authorList>
    </citation>
    <scope>NUCLEOTIDE SEQUENCE [LARGE SCALE GENOMIC DNA]</scope>
    <source>
        <strain evidence="3">WF-38-12</strain>
    </source>
</reference>
<sequence length="376" mass="40722">MIVTKPLNVAATLLNCFPIPAKTGIDVNVDGSDMLRDRLVNDDGPPSRKLSPYVRPLVDTLQQAGHQVSVAVPAMSRSWIGKAHIIGAELTATYVHPDQFRDDGSFVTSTTSSTTTTTTTQHTHHHQGGLPLTPAASDEHLRASESSTTRHDDNNNNNNSDWVVVTNGTPASCAQLGIYSLFRDRGEIDLVVSGPNHGRNASTIFSLSSGTVGGALEAATCGKRGVALSFGSKDEQPPEVIAAAARLSTRLIEYLYRHWDDSVELYNVNVPMRADVETQPVRYTRALPNVWTKGSLYAEVKSSPASNNTNNKNSDDSGKSRHFQWSAELSDIKQSLRESPEGTDARTVLDGFTSVTPLIANFWHPPGFTGELTLET</sequence>
<dbReference type="Pfam" id="PF01975">
    <property type="entry name" value="SurE"/>
    <property type="match status" value="1"/>
</dbReference>
<dbReference type="PANTHER" id="PTHR47551">
    <property type="entry name" value="TUBULIN--TYROSINE LIGASE PBY1-RELATED"/>
    <property type="match status" value="1"/>
</dbReference>
<name>A0A0U1M4C4_TALIS</name>
<dbReference type="Gene3D" id="3.40.1210.10">
    <property type="entry name" value="Survival protein SurE-like phosphatase/nucleotidase"/>
    <property type="match status" value="1"/>
</dbReference>
<proteinExistence type="predicted"/>
<dbReference type="STRING" id="28573.A0A0U1M4C4"/>
<dbReference type="Proteomes" id="UP000054383">
    <property type="component" value="Unassembled WGS sequence"/>
</dbReference>
<dbReference type="EMBL" id="CVMT01000007">
    <property type="protein sequence ID" value="CRG90242.1"/>
    <property type="molecule type" value="Genomic_DNA"/>
</dbReference>
<dbReference type="OMA" id="PENDWVV"/>
<feature type="compositionally biased region" description="Low complexity" evidence="1">
    <location>
        <begin position="108"/>
        <end position="121"/>
    </location>
</feature>
<accession>A0A0U1M4C4</accession>
<feature type="compositionally biased region" description="Low complexity" evidence="1">
    <location>
        <begin position="301"/>
        <end position="312"/>
    </location>
</feature>
<evidence type="ECO:0000256" key="1">
    <source>
        <dbReference type="SAM" id="MobiDB-lite"/>
    </source>
</evidence>
<evidence type="ECO:0000259" key="2">
    <source>
        <dbReference type="Pfam" id="PF01975"/>
    </source>
</evidence>
<dbReference type="InterPro" id="IPR036523">
    <property type="entry name" value="SurE-like_sf"/>
</dbReference>
<dbReference type="PANTHER" id="PTHR47551:SF1">
    <property type="entry name" value="TUBULIN--TYROSINE LIGASE PBY1-RELATED"/>
    <property type="match status" value="1"/>
</dbReference>
<feature type="domain" description="Survival protein SurE-like phosphatase/nucleotidase" evidence="2">
    <location>
        <begin position="39"/>
        <end position="292"/>
    </location>
</feature>
<dbReference type="OrthoDB" id="202825at2759"/>
<feature type="region of interest" description="Disordered" evidence="1">
    <location>
        <begin position="301"/>
        <end position="320"/>
    </location>
</feature>
<keyword evidence="4" id="KW-1185">Reference proteome</keyword>
<dbReference type="SUPFAM" id="SSF64167">
    <property type="entry name" value="SurE-like"/>
    <property type="match status" value="1"/>
</dbReference>
<dbReference type="NCBIfam" id="TIGR00087">
    <property type="entry name" value="surE"/>
    <property type="match status" value="1"/>
</dbReference>
<feature type="region of interest" description="Disordered" evidence="1">
    <location>
        <begin position="106"/>
        <end position="161"/>
    </location>
</feature>
<dbReference type="GO" id="GO:0000932">
    <property type="term" value="C:P-body"/>
    <property type="evidence" value="ECO:0007669"/>
    <property type="project" value="TreeGrafter"/>
</dbReference>
<feature type="compositionally biased region" description="Basic and acidic residues" evidence="1">
    <location>
        <begin position="137"/>
        <end position="154"/>
    </location>
</feature>
<dbReference type="GO" id="GO:0016787">
    <property type="term" value="F:hydrolase activity"/>
    <property type="evidence" value="ECO:0007669"/>
    <property type="project" value="InterPro"/>
</dbReference>
<dbReference type="InterPro" id="IPR027746">
    <property type="entry name" value="TTL"/>
</dbReference>